<proteinExistence type="predicted"/>
<organism evidence="2 3">
    <name type="scientific">Quercus suber</name>
    <name type="common">Cork oak</name>
    <dbReference type="NCBI Taxonomy" id="58331"/>
    <lineage>
        <taxon>Eukaryota</taxon>
        <taxon>Viridiplantae</taxon>
        <taxon>Streptophyta</taxon>
        <taxon>Embryophyta</taxon>
        <taxon>Tracheophyta</taxon>
        <taxon>Spermatophyta</taxon>
        <taxon>Magnoliopsida</taxon>
        <taxon>eudicotyledons</taxon>
        <taxon>Gunneridae</taxon>
        <taxon>Pentapetalae</taxon>
        <taxon>rosids</taxon>
        <taxon>fabids</taxon>
        <taxon>Fagales</taxon>
        <taxon>Fagaceae</taxon>
        <taxon>Quercus</taxon>
    </lineage>
</organism>
<dbReference type="AlphaFoldDB" id="A0AAW0KGW0"/>
<feature type="compositionally biased region" description="Acidic residues" evidence="1">
    <location>
        <begin position="53"/>
        <end position="64"/>
    </location>
</feature>
<dbReference type="EMBL" id="PKMF04000313">
    <property type="protein sequence ID" value="KAK7838120.1"/>
    <property type="molecule type" value="Genomic_DNA"/>
</dbReference>
<name>A0AAW0KGW0_QUESU</name>
<evidence type="ECO:0000313" key="3">
    <source>
        <dbReference type="Proteomes" id="UP000237347"/>
    </source>
</evidence>
<sequence length="84" mass="9160">MTATAPELRTAVTEPELRMAVTVPERLWVSLRGLERLFRTGVDDDRDRTGVEDGGDETGVEDGSDCTGVSVGELERLGGLRVER</sequence>
<evidence type="ECO:0000313" key="2">
    <source>
        <dbReference type="EMBL" id="KAK7838120.1"/>
    </source>
</evidence>
<comment type="caution">
    <text evidence="2">The sequence shown here is derived from an EMBL/GenBank/DDBJ whole genome shotgun (WGS) entry which is preliminary data.</text>
</comment>
<gene>
    <name evidence="2" type="ORF">CFP56_020248</name>
</gene>
<feature type="region of interest" description="Disordered" evidence="1">
    <location>
        <begin position="43"/>
        <end position="72"/>
    </location>
</feature>
<accession>A0AAW0KGW0</accession>
<keyword evidence="3" id="KW-1185">Reference proteome</keyword>
<evidence type="ECO:0000256" key="1">
    <source>
        <dbReference type="SAM" id="MobiDB-lite"/>
    </source>
</evidence>
<dbReference type="Proteomes" id="UP000237347">
    <property type="component" value="Unassembled WGS sequence"/>
</dbReference>
<protein>
    <submittedName>
        <fullName evidence="2">Uncharacterized protein</fullName>
    </submittedName>
</protein>
<reference evidence="2 3" key="1">
    <citation type="journal article" date="2018" name="Sci. Data">
        <title>The draft genome sequence of cork oak.</title>
        <authorList>
            <person name="Ramos A.M."/>
            <person name="Usie A."/>
            <person name="Barbosa P."/>
            <person name="Barros P.M."/>
            <person name="Capote T."/>
            <person name="Chaves I."/>
            <person name="Simoes F."/>
            <person name="Abreu I."/>
            <person name="Carrasquinho I."/>
            <person name="Faro C."/>
            <person name="Guimaraes J.B."/>
            <person name="Mendonca D."/>
            <person name="Nobrega F."/>
            <person name="Rodrigues L."/>
            <person name="Saibo N.J.M."/>
            <person name="Varela M.C."/>
            <person name="Egas C."/>
            <person name="Matos J."/>
            <person name="Miguel C.M."/>
            <person name="Oliveira M.M."/>
            <person name="Ricardo C.P."/>
            <person name="Goncalves S."/>
        </authorList>
    </citation>
    <scope>NUCLEOTIDE SEQUENCE [LARGE SCALE GENOMIC DNA]</scope>
    <source>
        <strain evidence="3">cv. HL8</strain>
    </source>
</reference>